<keyword evidence="3" id="KW-1185">Reference proteome</keyword>
<evidence type="ECO:0000313" key="3">
    <source>
        <dbReference type="Proteomes" id="UP000799772"/>
    </source>
</evidence>
<name>A0A9P4M3S5_9PEZI</name>
<dbReference type="AlphaFoldDB" id="A0A9P4M3S5"/>
<proteinExistence type="predicted"/>
<reference evidence="2" key="1">
    <citation type="journal article" date="2020" name="Stud. Mycol.">
        <title>101 Dothideomycetes genomes: a test case for predicting lifestyles and emergence of pathogens.</title>
        <authorList>
            <person name="Haridas S."/>
            <person name="Albert R."/>
            <person name="Binder M."/>
            <person name="Bloem J."/>
            <person name="Labutti K."/>
            <person name="Salamov A."/>
            <person name="Andreopoulos B."/>
            <person name="Baker S."/>
            <person name="Barry K."/>
            <person name="Bills G."/>
            <person name="Bluhm B."/>
            <person name="Cannon C."/>
            <person name="Castanera R."/>
            <person name="Culley D."/>
            <person name="Daum C."/>
            <person name="Ezra D."/>
            <person name="Gonzalez J."/>
            <person name="Henrissat B."/>
            <person name="Kuo A."/>
            <person name="Liang C."/>
            <person name="Lipzen A."/>
            <person name="Lutzoni F."/>
            <person name="Magnuson J."/>
            <person name="Mondo S."/>
            <person name="Nolan M."/>
            <person name="Ohm R."/>
            <person name="Pangilinan J."/>
            <person name="Park H.-J."/>
            <person name="Ramirez L."/>
            <person name="Alfaro M."/>
            <person name="Sun H."/>
            <person name="Tritt A."/>
            <person name="Yoshinaga Y."/>
            <person name="Zwiers L.-H."/>
            <person name="Turgeon B."/>
            <person name="Goodwin S."/>
            <person name="Spatafora J."/>
            <person name="Crous P."/>
            <person name="Grigoriev I."/>
        </authorList>
    </citation>
    <scope>NUCLEOTIDE SEQUENCE</scope>
    <source>
        <strain evidence="2">CBS 133067</strain>
    </source>
</reference>
<evidence type="ECO:0000256" key="1">
    <source>
        <dbReference type="SAM" id="MobiDB-lite"/>
    </source>
</evidence>
<organism evidence="2 3">
    <name type="scientific">Rhizodiscina lignyota</name>
    <dbReference type="NCBI Taxonomy" id="1504668"/>
    <lineage>
        <taxon>Eukaryota</taxon>
        <taxon>Fungi</taxon>
        <taxon>Dikarya</taxon>
        <taxon>Ascomycota</taxon>
        <taxon>Pezizomycotina</taxon>
        <taxon>Dothideomycetes</taxon>
        <taxon>Pleosporomycetidae</taxon>
        <taxon>Aulographales</taxon>
        <taxon>Rhizodiscinaceae</taxon>
        <taxon>Rhizodiscina</taxon>
    </lineage>
</organism>
<dbReference type="EMBL" id="ML978128">
    <property type="protein sequence ID" value="KAF2097031.1"/>
    <property type="molecule type" value="Genomic_DNA"/>
</dbReference>
<dbReference type="Proteomes" id="UP000799772">
    <property type="component" value="Unassembled WGS sequence"/>
</dbReference>
<gene>
    <name evidence="2" type="ORF">NA57DRAFT_77283</name>
</gene>
<sequence length="193" mass="21413">MCVWRGQFHTTCQHFDWILVNRCSSLPRPDYGETDWQHGNTGLIFAGGMGAASSYVIRFTVRSHCIQHPPGMPRAVFLDHVADWLKRRLDEADPHHRSTERGTCKTEGNVILDMAILQENSKLRGLNDTLRLLGDPSIILAIYDATRPDGCPGKGGLSSQERGSEEKRETTTCSSANTATRSAIFRLTAKSQG</sequence>
<accession>A0A9P4M3S5</accession>
<evidence type="ECO:0000313" key="2">
    <source>
        <dbReference type="EMBL" id="KAF2097031.1"/>
    </source>
</evidence>
<protein>
    <submittedName>
        <fullName evidence="2">Uncharacterized protein</fullName>
    </submittedName>
</protein>
<comment type="caution">
    <text evidence="2">The sequence shown here is derived from an EMBL/GenBank/DDBJ whole genome shotgun (WGS) entry which is preliminary data.</text>
</comment>
<feature type="region of interest" description="Disordered" evidence="1">
    <location>
        <begin position="151"/>
        <end position="177"/>
    </location>
</feature>